<feature type="compositionally biased region" description="Polar residues" evidence="1">
    <location>
        <begin position="24"/>
        <end position="34"/>
    </location>
</feature>
<dbReference type="PATRIC" id="fig|45073.5.peg.961"/>
<dbReference type="RefSeq" id="WP_058506999.1">
    <property type="nucleotide sequence ID" value="NZ_CAAAIK010000007.1"/>
</dbReference>
<proteinExistence type="predicted"/>
<evidence type="ECO:0000313" key="2">
    <source>
        <dbReference type="EMBL" id="KTD52065.1"/>
    </source>
</evidence>
<reference evidence="2 3" key="1">
    <citation type="submission" date="2015-11" db="EMBL/GenBank/DDBJ databases">
        <title>Genomic analysis of 38 Legionella species identifies large and diverse effector repertoires.</title>
        <authorList>
            <person name="Burstein D."/>
            <person name="Amaro F."/>
            <person name="Zusman T."/>
            <person name="Lifshitz Z."/>
            <person name="Cohen O."/>
            <person name="Gilbert J.A."/>
            <person name="Pupko T."/>
            <person name="Shuman H.A."/>
            <person name="Segal G."/>
        </authorList>
    </citation>
    <scope>NUCLEOTIDE SEQUENCE [LARGE SCALE GENOMIC DNA]</scope>
    <source>
        <strain evidence="2 3">CDC#1442-AUS-E</strain>
    </source>
</reference>
<evidence type="ECO:0000313" key="3">
    <source>
        <dbReference type="Proteomes" id="UP000054618"/>
    </source>
</evidence>
<accession>A0A0W0Y4Y9</accession>
<dbReference type="OrthoDB" id="9981107at2"/>
<feature type="compositionally biased region" description="Basic and acidic residues" evidence="1">
    <location>
        <begin position="45"/>
        <end position="55"/>
    </location>
</feature>
<protein>
    <submittedName>
        <fullName evidence="2">Uncharacterized protein</fullName>
    </submittedName>
</protein>
<keyword evidence="3" id="KW-1185">Reference proteome</keyword>
<dbReference type="AlphaFoldDB" id="A0A0W0Y4Y9"/>
<comment type="caution">
    <text evidence="2">The sequence shown here is derived from an EMBL/GenBank/DDBJ whole genome shotgun (WGS) entry which is preliminary data.</text>
</comment>
<sequence length="129" mass="13795">MAVYAIFKKQTVFIIGVDMPDMTPSDSASSSMNQLDGMMDQMSPSDDKNKEKKEPWQQMMDDMNDMVQQFNGMLTDTVTGGLSSLTGGNSFDQVASLFNQSQSNGSSFGNTATADASMESTAGMAAGML</sequence>
<name>A0A0W0Y4Y9_9GAMM</name>
<dbReference type="Proteomes" id="UP000054618">
    <property type="component" value="Unassembled WGS sequence"/>
</dbReference>
<feature type="region of interest" description="Disordered" evidence="1">
    <location>
        <begin position="23"/>
        <end position="56"/>
    </location>
</feature>
<organism evidence="2 3">
    <name type="scientific">Legionella quinlivanii</name>
    <dbReference type="NCBI Taxonomy" id="45073"/>
    <lineage>
        <taxon>Bacteria</taxon>
        <taxon>Pseudomonadati</taxon>
        <taxon>Pseudomonadota</taxon>
        <taxon>Gammaproteobacteria</taxon>
        <taxon>Legionellales</taxon>
        <taxon>Legionellaceae</taxon>
        <taxon>Legionella</taxon>
    </lineage>
</organism>
<evidence type="ECO:0000256" key="1">
    <source>
        <dbReference type="SAM" id="MobiDB-lite"/>
    </source>
</evidence>
<gene>
    <name evidence="2" type="ORF">Lqui_0909</name>
</gene>
<dbReference type="EMBL" id="LNYS01000006">
    <property type="protein sequence ID" value="KTD52065.1"/>
    <property type="molecule type" value="Genomic_DNA"/>
</dbReference>